<dbReference type="Proteomes" id="UP000230233">
    <property type="component" value="Chromosome II"/>
</dbReference>
<feature type="region of interest" description="Disordered" evidence="1">
    <location>
        <begin position="178"/>
        <end position="210"/>
    </location>
</feature>
<evidence type="ECO:0000256" key="1">
    <source>
        <dbReference type="SAM" id="MobiDB-lite"/>
    </source>
</evidence>
<feature type="compositionally biased region" description="Low complexity" evidence="1">
    <location>
        <begin position="31"/>
        <end position="42"/>
    </location>
</feature>
<evidence type="ECO:0000313" key="2">
    <source>
        <dbReference type="EMBL" id="PIC48510.1"/>
    </source>
</evidence>
<organism evidence="2 3">
    <name type="scientific">Caenorhabditis nigoni</name>
    <dbReference type="NCBI Taxonomy" id="1611254"/>
    <lineage>
        <taxon>Eukaryota</taxon>
        <taxon>Metazoa</taxon>
        <taxon>Ecdysozoa</taxon>
        <taxon>Nematoda</taxon>
        <taxon>Chromadorea</taxon>
        <taxon>Rhabditida</taxon>
        <taxon>Rhabditina</taxon>
        <taxon>Rhabditomorpha</taxon>
        <taxon>Rhabditoidea</taxon>
        <taxon>Rhabditidae</taxon>
        <taxon>Peloderinae</taxon>
        <taxon>Caenorhabditis</taxon>
    </lineage>
</organism>
<dbReference type="OrthoDB" id="5883858at2759"/>
<evidence type="ECO:0000313" key="3">
    <source>
        <dbReference type="Proteomes" id="UP000230233"/>
    </source>
</evidence>
<dbReference type="EMBL" id="PDUG01000002">
    <property type="protein sequence ID" value="PIC48510.1"/>
    <property type="molecule type" value="Genomic_DNA"/>
</dbReference>
<feature type="region of interest" description="Disordered" evidence="1">
    <location>
        <begin position="234"/>
        <end position="279"/>
    </location>
</feature>
<dbReference type="PANTHER" id="PTHR36953">
    <property type="entry name" value="PROTEIN CBG07386-RELATED"/>
    <property type="match status" value="1"/>
</dbReference>
<dbReference type="InterPro" id="IPR040437">
    <property type="entry name" value="F10E9.3-like"/>
</dbReference>
<keyword evidence="3" id="KW-1185">Reference proteome</keyword>
<gene>
    <name evidence="2" type="primary">Cnig_chr_II.g7455</name>
    <name evidence="2" type="ORF">B9Z55_007455</name>
</gene>
<reference evidence="3" key="1">
    <citation type="submission" date="2017-10" db="EMBL/GenBank/DDBJ databases">
        <title>Rapid genome shrinkage in a self-fertile nematode reveals novel sperm competition proteins.</title>
        <authorList>
            <person name="Yin D."/>
            <person name="Schwarz E.M."/>
            <person name="Thomas C.G."/>
            <person name="Felde R.L."/>
            <person name="Korf I.F."/>
            <person name="Cutter A.D."/>
            <person name="Schartner C.M."/>
            <person name="Ralston E.J."/>
            <person name="Meyer B.J."/>
            <person name="Haag E.S."/>
        </authorList>
    </citation>
    <scope>NUCLEOTIDE SEQUENCE [LARGE SCALE GENOMIC DNA]</scope>
    <source>
        <strain evidence="3">JU1422</strain>
    </source>
</reference>
<feature type="compositionally biased region" description="Low complexity" evidence="1">
    <location>
        <begin position="198"/>
        <end position="208"/>
    </location>
</feature>
<comment type="caution">
    <text evidence="2">The sequence shown here is derived from an EMBL/GenBank/DDBJ whole genome shotgun (WGS) entry which is preliminary data.</text>
</comment>
<sequence>MSTRRVSARLSAKPIADASENDDGPPVLQMESPNSEADSEASSAREKTPVNLAEALMSQFSGGRSEGGGDKKASGDASADPFPKNFVAESHLGRLPRLAVVPRPPAPQNYSAHRGILRNGPAPTHRVIVAPPPESSGIVGTNTSLGPARLLVDSRKRDSLVGNRAAVPPTIKRQTPLVTYNGGRPGQEIPRYVDIGDSPASSPRRSPPTSLDIQKMLREQPAVKMEVKMGGGGGYVKYEKPEDVEEDFEEDSDGSEDLPKSDLAQKIKKTKERVGEEASNHSMLIGSMVINGLETLKKTDKDQFKKFSTELFGLLTKYDIQ</sequence>
<dbReference type="PANTHER" id="PTHR36953:SF3">
    <property type="entry name" value="DUF19 DOMAIN-CONTAINING PROTEIN-RELATED"/>
    <property type="match status" value="1"/>
</dbReference>
<accession>A0A2G5V9U3</accession>
<feature type="region of interest" description="Disordered" evidence="1">
    <location>
        <begin position="1"/>
        <end position="84"/>
    </location>
</feature>
<feature type="compositionally biased region" description="Acidic residues" evidence="1">
    <location>
        <begin position="242"/>
        <end position="256"/>
    </location>
</feature>
<proteinExistence type="predicted"/>
<name>A0A2G5V9U3_9PELO</name>
<dbReference type="AlphaFoldDB" id="A0A2G5V9U3"/>
<protein>
    <submittedName>
        <fullName evidence="2">Uncharacterized protein</fullName>
    </submittedName>
</protein>